<dbReference type="PANTHER" id="PTHR45903:SF1">
    <property type="entry name" value="GLUTAMATE-RICH WD REPEAT-CONTAINING PROTEIN 1"/>
    <property type="match status" value="1"/>
</dbReference>
<dbReference type="InterPro" id="IPR015943">
    <property type="entry name" value="WD40/YVTN_repeat-like_dom_sf"/>
</dbReference>
<proteinExistence type="predicted"/>
<gene>
    <name evidence="2" type="ORF">BN1723_013820</name>
</gene>
<feature type="compositionally biased region" description="Polar residues" evidence="1">
    <location>
        <begin position="59"/>
        <end position="85"/>
    </location>
</feature>
<dbReference type="EMBL" id="CVQI01019113">
    <property type="protein sequence ID" value="CRK26321.1"/>
    <property type="molecule type" value="Genomic_DNA"/>
</dbReference>
<dbReference type="PANTHER" id="PTHR45903">
    <property type="entry name" value="GLUTAMATE-RICH WD REPEAT-CONTAINING PROTEIN 1"/>
    <property type="match status" value="1"/>
</dbReference>
<dbReference type="GO" id="GO:0005730">
    <property type="term" value="C:nucleolus"/>
    <property type="evidence" value="ECO:0007669"/>
    <property type="project" value="TreeGrafter"/>
</dbReference>
<protein>
    <submittedName>
        <fullName evidence="2">Uncharacterized protein</fullName>
    </submittedName>
</protein>
<dbReference type="SUPFAM" id="SSF50978">
    <property type="entry name" value="WD40 repeat-like"/>
    <property type="match status" value="1"/>
</dbReference>
<name>A0A0G4LW80_VERLO</name>
<evidence type="ECO:0000313" key="2">
    <source>
        <dbReference type="EMBL" id="CRK26321.1"/>
    </source>
</evidence>
<organism evidence="2 3">
    <name type="scientific">Verticillium longisporum</name>
    <name type="common">Verticillium dahliae var. longisporum</name>
    <dbReference type="NCBI Taxonomy" id="100787"/>
    <lineage>
        <taxon>Eukaryota</taxon>
        <taxon>Fungi</taxon>
        <taxon>Dikarya</taxon>
        <taxon>Ascomycota</taxon>
        <taxon>Pezizomycotina</taxon>
        <taxon>Sordariomycetes</taxon>
        <taxon>Hypocreomycetidae</taxon>
        <taxon>Glomerellales</taxon>
        <taxon>Plectosphaerellaceae</taxon>
        <taxon>Verticillium</taxon>
    </lineage>
</organism>
<evidence type="ECO:0000256" key="1">
    <source>
        <dbReference type="SAM" id="MobiDB-lite"/>
    </source>
</evidence>
<dbReference type="AlphaFoldDB" id="A0A0G4LW80"/>
<sequence length="326" mass="35270">MYSVSGTQAASDRAEENGLMVMKFSGLSRMDKLEEDESDEEEDDDDDEDSDPILESKTIPLNSTTNRIRAHQIPSQDASRPPTTLTATMTESTNVFIHDITPHLTSFDNPGTTITAQQNKPVSTIRAHKAEGYAVDWSPIVPGGKLLTGDNDGLIYATTRTDGGGFVTDTRPFQGHTSSTYALALVVLQATLCPAASFAFERFYAGSFGSTDENYVVFGIRPTPGASFANCTHSSETGPIVPEVPRSYCQDAPAVTWSLARVGDGDGMLLQAWWAFTSRASLYGQRVIPEKQIVRETGADGKIVESYEGPHEFLMETVTVPGLGLV</sequence>
<dbReference type="Proteomes" id="UP000045706">
    <property type="component" value="Unassembled WGS sequence"/>
</dbReference>
<dbReference type="GO" id="GO:0042254">
    <property type="term" value="P:ribosome biogenesis"/>
    <property type="evidence" value="ECO:0007669"/>
    <property type="project" value="TreeGrafter"/>
</dbReference>
<reference evidence="3" key="1">
    <citation type="submission" date="2015-05" db="EMBL/GenBank/DDBJ databases">
        <authorList>
            <person name="Fogelqvist Johan"/>
        </authorList>
    </citation>
    <scope>NUCLEOTIDE SEQUENCE [LARGE SCALE GENOMIC DNA]</scope>
</reference>
<accession>A0A0G4LW80</accession>
<dbReference type="InterPro" id="IPR036322">
    <property type="entry name" value="WD40_repeat_dom_sf"/>
</dbReference>
<feature type="compositionally biased region" description="Acidic residues" evidence="1">
    <location>
        <begin position="33"/>
        <end position="52"/>
    </location>
</feature>
<feature type="compositionally biased region" description="Polar residues" evidence="1">
    <location>
        <begin position="1"/>
        <end position="10"/>
    </location>
</feature>
<dbReference type="Gene3D" id="2.130.10.10">
    <property type="entry name" value="YVTN repeat-like/Quinoprotein amine dehydrogenase"/>
    <property type="match status" value="1"/>
</dbReference>
<feature type="region of interest" description="Disordered" evidence="1">
    <location>
        <begin position="1"/>
        <end position="85"/>
    </location>
</feature>
<evidence type="ECO:0000313" key="3">
    <source>
        <dbReference type="Proteomes" id="UP000045706"/>
    </source>
</evidence>
<dbReference type="InterPro" id="IPR051972">
    <property type="entry name" value="Glutamate-rich_WD_repeat"/>
</dbReference>